<reference evidence="1" key="1">
    <citation type="submission" date="2023-10" db="EMBL/GenBank/DDBJ databases">
        <authorList>
            <person name="Chen Y."/>
            <person name="Shah S."/>
            <person name="Dougan E. K."/>
            <person name="Thang M."/>
            <person name="Chan C."/>
        </authorList>
    </citation>
    <scope>NUCLEOTIDE SEQUENCE [LARGE SCALE GENOMIC DNA]</scope>
</reference>
<gene>
    <name evidence="1" type="ORF">PCOR1329_LOCUS62234</name>
</gene>
<feature type="non-terminal residue" evidence="1">
    <location>
        <position position="131"/>
    </location>
</feature>
<feature type="non-terminal residue" evidence="1">
    <location>
        <position position="1"/>
    </location>
</feature>
<sequence length="131" mass="13156">PRLLFALLRFLPPPHPLCLRPASLPRVAFPVLPGGANTLDGSSGSPVLVLREGGACVVAGLHQGRSAEAGANYGLRLGPALADAVRRARRASSQAADGAPAAAGHGGGDALCSSAGATGHHPDVHIVRRRG</sequence>
<organism evidence="1 2">
    <name type="scientific">Prorocentrum cordatum</name>
    <dbReference type="NCBI Taxonomy" id="2364126"/>
    <lineage>
        <taxon>Eukaryota</taxon>
        <taxon>Sar</taxon>
        <taxon>Alveolata</taxon>
        <taxon>Dinophyceae</taxon>
        <taxon>Prorocentrales</taxon>
        <taxon>Prorocentraceae</taxon>
        <taxon>Prorocentrum</taxon>
    </lineage>
</organism>
<name>A0ABN9W191_9DINO</name>
<dbReference type="EMBL" id="CAUYUJ010017852">
    <property type="protein sequence ID" value="CAK0878499.1"/>
    <property type="molecule type" value="Genomic_DNA"/>
</dbReference>
<evidence type="ECO:0008006" key="3">
    <source>
        <dbReference type="Google" id="ProtNLM"/>
    </source>
</evidence>
<accession>A0ABN9W191</accession>
<dbReference type="Proteomes" id="UP001189429">
    <property type="component" value="Unassembled WGS sequence"/>
</dbReference>
<protein>
    <recommendedName>
        <fullName evidence="3">Serine protease</fullName>
    </recommendedName>
</protein>
<evidence type="ECO:0000313" key="2">
    <source>
        <dbReference type="Proteomes" id="UP001189429"/>
    </source>
</evidence>
<proteinExistence type="predicted"/>
<keyword evidence="2" id="KW-1185">Reference proteome</keyword>
<comment type="caution">
    <text evidence="1">The sequence shown here is derived from an EMBL/GenBank/DDBJ whole genome shotgun (WGS) entry which is preliminary data.</text>
</comment>
<evidence type="ECO:0000313" key="1">
    <source>
        <dbReference type="EMBL" id="CAK0878499.1"/>
    </source>
</evidence>